<evidence type="ECO:0000256" key="3">
    <source>
        <dbReference type="RuleBase" id="RU000489"/>
    </source>
</evidence>
<dbReference type="Gene3D" id="3.20.20.80">
    <property type="entry name" value="Glycosidases"/>
    <property type="match status" value="2"/>
</dbReference>
<evidence type="ECO:0000313" key="8">
    <source>
        <dbReference type="Proteomes" id="UP000245119"/>
    </source>
</evidence>
<feature type="compositionally biased region" description="Polar residues" evidence="5">
    <location>
        <begin position="318"/>
        <end position="336"/>
    </location>
</feature>
<evidence type="ECO:0000256" key="5">
    <source>
        <dbReference type="SAM" id="MobiDB-lite"/>
    </source>
</evidence>
<dbReference type="AlphaFoldDB" id="A0A2T7PY11"/>
<feature type="domain" description="GH18" evidence="6">
    <location>
        <begin position="1"/>
        <end position="254"/>
    </location>
</feature>
<dbReference type="Pfam" id="PF00704">
    <property type="entry name" value="Glyco_hydro_18"/>
    <property type="match status" value="1"/>
</dbReference>
<dbReference type="PROSITE" id="PS01095">
    <property type="entry name" value="GH18_1"/>
    <property type="match status" value="1"/>
</dbReference>
<evidence type="ECO:0000256" key="2">
    <source>
        <dbReference type="ARBA" id="ARBA00023295"/>
    </source>
</evidence>
<dbReference type="SUPFAM" id="SSF51445">
    <property type="entry name" value="(Trans)glycosidases"/>
    <property type="match status" value="1"/>
</dbReference>
<comment type="caution">
    <text evidence="7">The sequence shown here is derived from an EMBL/GenBank/DDBJ whole genome shotgun (WGS) entry which is preliminary data.</text>
</comment>
<dbReference type="OrthoDB" id="76388at2759"/>
<keyword evidence="1 3" id="KW-0378">Hydrolase</keyword>
<evidence type="ECO:0000259" key="6">
    <source>
        <dbReference type="PROSITE" id="PS51910"/>
    </source>
</evidence>
<protein>
    <recommendedName>
        <fullName evidence="6">GH18 domain-containing protein</fullName>
    </recommendedName>
</protein>
<comment type="similarity">
    <text evidence="4">Belongs to the glycosyl hydrolase 18 family.</text>
</comment>
<dbReference type="InterPro" id="IPR050314">
    <property type="entry name" value="Glycosyl_Hydrlase_18"/>
</dbReference>
<dbReference type="SMART" id="SM00636">
    <property type="entry name" value="Glyco_18"/>
    <property type="match status" value="1"/>
</dbReference>
<dbReference type="GO" id="GO:0005975">
    <property type="term" value="P:carbohydrate metabolic process"/>
    <property type="evidence" value="ECO:0007669"/>
    <property type="project" value="InterPro"/>
</dbReference>
<dbReference type="EMBL" id="PZQS01000001">
    <property type="protein sequence ID" value="PVD38314.1"/>
    <property type="molecule type" value="Genomic_DNA"/>
</dbReference>
<dbReference type="InterPro" id="IPR001223">
    <property type="entry name" value="Glyco_hydro18_cat"/>
</dbReference>
<dbReference type="GO" id="GO:0004568">
    <property type="term" value="F:chitinase activity"/>
    <property type="evidence" value="ECO:0007669"/>
    <property type="project" value="TreeGrafter"/>
</dbReference>
<dbReference type="GO" id="GO:0005576">
    <property type="term" value="C:extracellular region"/>
    <property type="evidence" value="ECO:0007669"/>
    <property type="project" value="TreeGrafter"/>
</dbReference>
<dbReference type="STRING" id="400727.A0A2T7PY11"/>
<evidence type="ECO:0000256" key="1">
    <source>
        <dbReference type="ARBA" id="ARBA00022801"/>
    </source>
</evidence>
<dbReference type="PANTHER" id="PTHR11177">
    <property type="entry name" value="CHITINASE"/>
    <property type="match status" value="1"/>
</dbReference>
<dbReference type="InterPro" id="IPR001579">
    <property type="entry name" value="Glyco_hydro_18_chit_AS"/>
</dbReference>
<dbReference type="InterPro" id="IPR017853">
    <property type="entry name" value="GH"/>
</dbReference>
<accession>A0A2T7PY11</accession>
<dbReference type="PROSITE" id="PS51910">
    <property type="entry name" value="GH18_2"/>
    <property type="match status" value="1"/>
</dbReference>
<keyword evidence="2 3" id="KW-0326">Glycosidase</keyword>
<dbReference type="Proteomes" id="UP000245119">
    <property type="component" value="Linkage Group LG1"/>
</dbReference>
<gene>
    <name evidence="7" type="ORF">C0Q70_00926</name>
</gene>
<evidence type="ECO:0000256" key="4">
    <source>
        <dbReference type="RuleBase" id="RU004453"/>
    </source>
</evidence>
<organism evidence="7 8">
    <name type="scientific">Pomacea canaliculata</name>
    <name type="common">Golden apple snail</name>
    <dbReference type="NCBI Taxonomy" id="400727"/>
    <lineage>
        <taxon>Eukaryota</taxon>
        <taxon>Metazoa</taxon>
        <taxon>Spiralia</taxon>
        <taxon>Lophotrochozoa</taxon>
        <taxon>Mollusca</taxon>
        <taxon>Gastropoda</taxon>
        <taxon>Caenogastropoda</taxon>
        <taxon>Architaenioglossa</taxon>
        <taxon>Ampullarioidea</taxon>
        <taxon>Ampullariidae</taxon>
        <taxon>Pomacea</taxon>
    </lineage>
</organism>
<dbReference type="InterPro" id="IPR011583">
    <property type="entry name" value="Chitinase_II/V-like_cat"/>
</dbReference>
<feature type="region of interest" description="Disordered" evidence="5">
    <location>
        <begin position="315"/>
        <end position="336"/>
    </location>
</feature>
<keyword evidence="8" id="KW-1185">Reference proteome</keyword>
<proteinExistence type="inferred from homology"/>
<evidence type="ECO:0000313" key="7">
    <source>
        <dbReference type="EMBL" id="PVD38314.1"/>
    </source>
</evidence>
<reference evidence="7 8" key="1">
    <citation type="submission" date="2018-04" db="EMBL/GenBank/DDBJ databases">
        <title>The genome of golden apple snail Pomacea canaliculata provides insight into stress tolerance and invasive adaptation.</title>
        <authorList>
            <person name="Liu C."/>
            <person name="Liu B."/>
            <person name="Ren Y."/>
            <person name="Zhang Y."/>
            <person name="Wang H."/>
            <person name="Li S."/>
            <person name="Jiang F."/>
            <person name="Yin L."/>
            <person name="Zhang G."/>
            <person name="Qian W."/>
            <person name="Fan W."/>
        </authorList>
    </citation>
    <scope>NUCLEOTIDE SEQUENCE [LARGE SCALE GENOMIC DNA]</scope>
    <source>
        <strain evidence="7">SZHN2017</strain>
        <tissue evidence="7">Muscle</tissue>
    </source>
</reference>
<dbReference type="GO" id="GO:0008061">
    <property type="term" value="F:chitin binding"/>
    <property type="evidence" value="ECO:0007669"/>
    <property type="project" value="InterPro"/>
</dbReference>
<sequence>MYSRFSIQNIDPTLCSHLIYAFAKVDPDSRSIIPMEADEDAGLTMPAGRGRLFAEFNDLKKNYPHLVTLLSIGGETASREAFVDVTSDNDMLSRFAKTSVDFLRKRQFDGLDVDWEYPNATTKPLFVKLLKNWTVQYYRSRGLPLEKMAVGVTPVGRVFKLLNATLTYVGAPVDKSPQSLPATSTSWRADEPTLSSSHLIVLNVTVHIPFPLELSFVDWMLKQGVAGAMFWSLDLDDFTVFPVHAPTLNLTKEQGAVRSDKMPEFTHQWNKQNPDCGPLISTIAHSETVGVVTSLSRTEYSWQSRQKHLAQRAVLESPLSSGNPDLPTATSSSGRN</sequence>
<dbReference type="GO" id="GO:0006032">
    <property type="term" value="P:chitin catabolic process"/>
    <property type="evidence" value="ECO:0007669"/>
    <property type="project" value="TreeGrafter"/>
</dbReference>
<dbReference type="PANTHER" id="PTHR11177:SF360">
    <property type="entry name" value="CHITINASE 4-RELATED"/>
    <property type="match status" value="1"/>
</dbReference>
<name>A0A2T7PY11_POMCA</name>